<sequence>MKHATGHYYPNDNKQALDLLGLSFFIALALAYVAIVGIKLVKQLPIFRSSSAKYQQEEGYRLANFDEDDDYESRVDTLNKRMTDLNIRLGKAEKLLYTITFLGLFVLIAGLYLGARSIDYGMRDSNAK</sequence>
<comment type="caution">
    <text evidence="2">The sequence shown here is derived from an EMBL/GenBank/DDBJ whole genome shotgun (WGS) entry which is preliminary data.</text>
</comment>
<name>A0A0J9XAT9_GEOCN</name>
<keyword evidence="1" id="KW-1133">Transmembrane helix</keyword>
<dbReference type="EMBL" id="CCBN010000007">
    <property type="protein sequence ID" value="CDO54275.1"/>
    <property type="molecule type" value="Genomic_DNA"/>
</dbReference>
<feature type="transmembrane region" description="Helical" evidence="1">
    <location>
        <begin position="95"/>
        <end position="115"/>
    </location>
</feature>
<gene>
    <name evidence="2" type="ORF">BN980_GECA07s02089g</name>
</gene>
<keyword evidence="1" id="KW-0472">Membrane</keyword>
<dbReference type="Proteomes" id="UP000242525">
    <property type="component" value="Unassembled WGS sequence"/>
</dbReference>
<evidence type="ECO:0000313" key="3">
    <source>
        <dbReference type="Proteomes" id="UP000242525"/>
    </source>
</evidence>
<feature type="transmembrane region" description="Helical" evidence="1">
    <location>
        <begin position="20"/>
        <end position="41"/>
    </location>
</feature>
<dbReference type="AlphaFoldDB" id="A0A0J9XAT9"/>
<organism evidence="2 3">
    <name type="scientific">Geotrichum candidum</name>
    <name type="common">Oospora lactis</name>
    <name type="synonym">Dipodascus geotrichum</name>
    <dbReference type="NCBI Taxonomy" id="1173061"/>
    <lineage>
        <taxon>Eukaryota</taxon>
        <taxon>Fungi</taxon>
        <taxon>Dikarya</taxon>
        <taxon>Ascomycota</taxon>
        <taxon>Saccharomycotina</taxon>
        <taxon>Dipodascomycetes</taxon>
        <taxon>Dipodascales</taxon>
        <taxon>Dipodascaceae</taxon>
        <taxon>Geotrichum</taxon>
    </lineage>
</organism>
<keyword evidence="3" id="KW-1185">Reference proteome</keyword>
<evidence type="ECO:0000256" key="1">
    <source>
        <dbReference type="SAM" id="Phobius"/>
    </source>
</evidence>
<protein>
    <submittedName>
        <fullName evidence="2">Uncharacterized protein</fullName>
    </submittedName>
</protein>
<evidence type="ECO:0000313" key="2">
    <source>
        <dbReference type="EMBL" id="CDO54275.1"/>
    </source>
</evidence>
<reference evidence="2" key="1">
    <citation type="submission" date="2014-03" db="EMBL/GenBank/DDBJ databases">
        <authorList>
            <person name="Casaregola S."/>
        </authorList>
    </citation>
    <scope>NUCLEOTIDE SEQUENCE [LARGE SCALE GENOMIC DNA]</scope>
    <source>
        <strain evidence="2">CLIB 918</strain>
    </source>
</reference>
<keyword evidence="1" id="KW-0812">Transmembrane</keyword>
<accession>A0A0J9XAT9</accession>
<proteinExistence type="predicted"/>